<keyword evidence="2" id="KW-1185">Reference proteome</keyword>
<protein>
    <submittedName>
        <fullName evidence="1">Uncharacterized protein</fullName>
    </submittedName>
</protein>
<name>A0A0V0T622_9BILA</name>
<sequence>MLPSWSVTLLVAVRGEMQLTHKYHINTALTGTCIKQPFTILYMLNITIEVRVGNAYIDCILKILCNSHLCEKPLSLTACDRNANQK</sequence>
<proteinExistence type="predicted"/>
<accession>A0A0V0T622</accession>
<dbReference type="Proteomes" id="UP000055048">
    <property type="component" value="Unassembled WGS sequence"/>
</dbReference>
<organism evidence="1 2">
    <name type="scientific">Trichinella murrelli</name>
    <dbReference type="NCBI Taxonomy" id="144512"/>
    <lineage>
        <taxon>Eukaryota</taxon>
        <taxon>Metazoa</taxon>
        <taxon>Ecdysozoa</taxon>
        <taxon>Nematoda</taxon>
        <taxon>Enoplea</taxon>
        <taxon>Dorylaimia</taxon>
        <taxon>Trichinellida</taxon>
        <taxon>Trichinellidae</taxon>
        <taxon>Trichinella</taxon>
    </lineage>
</organism>
<gene>
    <name evidence="1" type="ORF">T05_15375</name>
</gene>
<dbReference type="AlphaFoldDB" id="A0A0V0T622"/>
<comment type="caution">
    <text evidence="1">The sequence shown here is derived from an EMBL/GenBank/DDBJ whole genome shotgun (WGS) entry which is preliminary data.</text>
</comment>
<evidence type="ECO:0000313" key="1">
    <source>
        <dbReference type="EMBL" id="KRX34440.1"/>
    </source>
</evidence>
<dbReference type="EMBL" id="JYDJ01000568">
    <property type="protein sequence ID" value="KRX34440.1"/>
    <property type="molecule type" value="Genomic_DNA"/>
</dbReference>
<reference evidence="1 2" key="1">
    <citation type="submission" date="2015-01" db="EMBL/GenBank/DDBJ databases">
        <title>Evolution of Trichinella species and genotypes.</title>
        <authorList>
            <person name="Korhonen P.K."/>
            <person name="Edoardo P."/>
            <person name="Giuseppe L.R."/>
            <person name="Gasser R.B."/>
        </authorList>
    </citation>
    <scope>NUCLEOTIDE SEQUENCE [LARGE SCALE GENOMIC DNA]</scope>
    <source>
        <strain evidence="1">ISS417</strain>
    </source>
</reference>
<evidence type="ECO:0000313" key="2">
    <source>
        <dbReference type="Proteomes" id="UP000055048"/>
    </source>
</evidence>